<dbReference type="FunFam" id="3.50.50.60:FF:000147">
    <property type="entry name" value="Flavin-containing monooxygenase"/>
    <property type="match status" value="1"/>
</dbReference>
<dbReference type="SUPFAM" id="SSF51905">
    <property type="entry name" value="FAD/NAD(P)-binding domain"/>
    <property type="match status" value="2"/>
</dbReference>
<evidence type="ECO:0000256" key="6">
    <source>
        <dbReference type="ARBA" id="ARBA00023002"/>
    </source>
</evidence>
<evidence type="ECO:0000313" key="10">
    <source>
        <dbReference type="Proteomes" id="UP000824469"/>
    </source>
</evidence>
<comment type="similarity">
    <text evidence="2 8">Belongs to the FMO family.</text>
</comment>
<dbReference type="GO" id="GO:0050660">
    <property type="term" value="F:flavin adenine dinucleotide binding"/>
    <property type="evidence" value="ECO:0007669"/>
    <property type="project" value="InterPro"/>
</dbReference>
<keyword evidence="8" id="KW-0503">Monooxygenase</keyword>
<comment type="cofactor">
    <cofactor evidence="1 8">
        <name>FAD</name>
        <dbReference type="ChEBI" id="CHEBI:57692"/>
    </cofactor>
</comment>
<proteinExistence type="inferred from homology"/>
<dbReference type="GO" id="GO:0050661">
    <property type="term" value="F:NADP binding"/>
    <property type="evidence" value="ECO:0007669"/>
    <property type="project" value="InterPro"/>
</dbReference>
<dbReference type="Pfam" id="PF00743">
    <property type="entry name" value="FMO-like"/>
    <property type="match status" value="2"/>
</dbReference>
<name>A0AA38L9V1_TAXCH</name>
<organism evidence="9 10">
    <name type="scientific">Taxus chinensis</name>
    <name type="common">Chinese yew</name>
    <name type="synonym">Taxus wallichiana var. chinensis</name>
    <dbReference type="NCBI Taxonomy" id="29808"/>
    <lineage>
        <taxon>Eukaryota</taxon>
        <taxon>Viridiplantae</taxon>
        <taxon>Streptophyta</taxon>
        <taxon>Embryophyta</taxon>
        <taxon>Tracheophyta</taxon>
        <taxon>Spermatophyta</taxon>
        <taxon>Pinopsida</taxon>
        <taxon>Pinidae</taxon>
        <taxon>Conifers II</taxon>
        <taxon>Cupressales</taxon>
        <taxon>Taxaceae</taxon>
        <taxon>Taxus</taxon>
    </lineage>
</organism>
<dbReference type="InterPro" id="IPR020946">
    <property type="entry name" value="Flavin_mOase-like"/>
</dbReference>
<evidence type="ECO:0000256" key="7">
    <source>
        <dbReference type="ARBA" id="ARBA00058243"/>
    </source>
</evidence>
<dbReference type="PANTHER" id="PTHR23023">
    <property type="entry name" value="DIMETHYLANILINE MONOOXYGENASE"/>
    <property type="match status" value="1"/>
</dbReference>
<evidence type="ECO:0000256" key="8">
    <source>
        <dbReference type="RuleBase" id="RU361177"/>
    </source>
</evidence>
<dbReference type="OMA" id="CEENHEG"/>
<dbReference type="PRINTS" id="PR00370">
    <property type="entry name" value="FMOXYGENASE"/>
</dbReference>
<evidence type="ECO:0000313" key="9">
    <source>
        <dbReference type="EMBL" id="KAH9313640.1"/>
    </source>
</evidence>
<dbReference type="EC" id="1.-.-.-" evidence="8"/>
<dbReference type="GO" id="GO:0004499">
    <property type="term" value="F:N,N-dimethylaniline monooxygenase activity"/>
    <property type="evidence" value="ECO:0007669"/>
    <property type="project" value="InterPro"/>
</dbReference>
<dbReference type="InterPro" id="IPR000960">
    <property type="entry name" value="Flavin_mOase"/>
</dbReference>
<keyword evidence="10" id="KW-1185">Reference proteome</keyword>
<comment type="function">
    <text evidence="7">Catalyzes the conversion of methylthioalkyl glucosinolates of any chain length into methylsulfinylalkyl glucosinolates.</text>
</comment>
<reference evidence="9 10" key="1">
    <citation type="journal article" date="2021" name="Nat. Plants">
        <title>The Taxus genome provides insights into paclitaxel biosynthesis.</title>
        <authorList>
            <person name="Xiong X."/>
            <person name="Gou J."/>
            <person name="Liao Q."/>
            <person name="Li Y."/>
            <person name="Zhou Q."/>
            <person name="Bi G."/>
            <person name="Li C."/>
            <person name="Du R."/>
            <person name="Wang X."/>
            <person name="Sun T."/>
            <person name="Guo L."/>
            <person name="Liang H."/>
            <person name="Lu P."/>
            <person name="Wu Y."/>
            <person name="Zhang Z."/>
            <person name="Ro D.K."/>
            <person name="Shang Y."/>
            <person name="Huang S."/>
            <person name="Yan J."/>
        </authorList>
    </citation>
    <scope>NUCLEOTIDE SEQUENCE [LARGE SCALE GENOMIC DNA]</scope>
    <source>
        <strain evidence="9">Ta-2019</strain>
    </source>
</reference>
<sequence length="715" mass="81579">MWITPTDSSIMWTPYTCKSYGCLIEHKNQKGVCSKCKDCFDLAYREKYKWLNSTNPLHFNINQVLELKKGTIRIGVDIGGGTATFTVRMHEHNMTIVSSSMNLDRPFNNFIASRGMIPMFLTISQCLPFFNNTLDLIHSMHVLSNWIPTTLLNFVLYDIDRVLLLGGIFWLDHFFYIKSQLDVFMMYNTLLVKKQEQHDILHCGFPGSHSCNAQNQGTQVDRFFPMRSAINFDVAKFTLRREVEENSSPKLSAGKKTCKCSGWKLCVIGAGPAGLIAARELTREGHSVIVYEQNHDVGGIWLYDARVENDDPLGLNPHRKVHSSLYASLRLNSSRETMGFSGYPFVVKEGRDGRRFPSHRELLLYLKDFTQDFNLLPLISFNTWVEYVGMLCEENHEGGTVNGKNVKWMVRCRRKLASLEGIQSEDVIEQVFDGVVVCNGHYTQPRIPQIPGMHTWPGKQIHSHNYRVPDPFYKEVVVIIGNSQSGQDISLELLSMAKEVHLSSKSLDVVEAIRKIRANHQNFYIQCVVKSLHDNGLVVFQDGSSIIADSIIHCTGYSYSFPFLDTKGIVTVDDDRVGPLYEHIFPPLLAPSLSFVGIPRKIIAFPFFESQSKWIAQILSGKLVLPSIKDMIRTVEKFYEVKDIAGLPKRYTHDIGEFEYCDWVADQCGYPRLEEWRKQICLATLANADSNLETFRDSWDDQDWLDLALSTQLES</sequence>
<comment type="caution">
    <text evidence="9">The sequence shown here is derived from an EMBL/GenBank/DDBJ whole genome shotgun (WGS) entry which is preliminary data.</text>
</comment>
<protein>
    <recommendedName>
        <fullName evidence="8">Flavin-containing monooxygenase</fullName>
        <ecNumber evidence="8">1.-.-.-</ecNumber>
    </recommendedName>
</protein>
<evidence type="ECO:0000256" key="5">
    <source>
        <dbReference type="ARBA" id="ARBA00022857"/>
    </source>
</evidence>
<keyword evidence="5" id="KW-0521">NADP</keyword>
<dbReference type="InterPro" id="IPR050346">
    <property type="entry name" value="FMO-like"/>
</dbReference>
<dbReference type="InterPro" id="IPR036188">
    <property type="entry name" value="FAD/NAD-bd_sf"/>
</dbReference>
<evidence type="ECO:0000256" key="1">
    <source>
        <dbReference type="ARBA" id="ARBA00001974"/>
    </source>
</evidence>
<dbReference type="Gene3D" id="3.50.50.60">
    <property type="entry name" value="FAD/NAD(P)-binding domain"/>
    <property type="match status" value="2"/>
</dbReference>
<evidence type="ECO:0000256" key="2">
    <source>
        <dbReference type="ARBA" id="ARBA00009183"/>
    </source>
</evidence>
<keyword evidence="6 8" id="KW-0560">Oxidoreductase</keyword>
<dbReference type="SUPFAM" id="SSF53335">
    <property type="entry name" value="S-adenosyl-L-methionine-dependent methyltransferases"/>
    <property type="match status" value="1"/>
</dbReference>
<evidence type="ECO:0000256" key="3">
    <source>
        <dbReference type="ARBA" id="ARBA00022630"/>
    </source>
</evidence>
<keyword evidence="3 8" id="KW-0285">Flavoprotein</keyword>
<dbReference type="AlphaFoldDB" id="A0AA38L9V1"/>
<evidence type="ECO:0000256" key="4">
    <source>
        <dbReference type="ARBA" id="ARBA00022827"/>
    </source>
</evidence>
<dbReference type="InterPro" id="IPR029063">
    <property type="entry name" value="SAM-dependent_MTases_sf"/>
</dbReference>
<gene>
    <name evidence="9" type="ORF">KI387_022267</name>
</gene>
<dbReference type="EMBL" id="JAHRHJ020000005">
    <property type="protein sequence ID" value="KAH9313640.1"/>
    <property type="molecule type" value="Genomic_DNA"/>
</dbReference>
<keyword evidence="4 8" id="KW-0274">FAD</keyword>
<dbReference type="Proteomes" id="UP000824469">
    <property type="component" value="Unassembled WGS sequence"/>
</dbReference>
<accession>A0AA38L9V1</accession>